<evidence type="ECO:0000256" key="1">
    <source>
        <dbReference type="SAM" id="MobiDB-lite"/>
    </source>
</evidence>
<feature type="compositionally biased region" description="Basic and acidic residues" evidence="1">
    <location>
        <begin position="45"/>
        <end position="55"/>
    </location>
</feature>
<feature type="compositionally biased region" description="Polar residues" evidence="1">
    <location>
        <begin position="102"/>
        <end position="112"/>
    </location>
</feature>
<dbReference type="OrthoDB" id="7372677at2759"/>
<feature type="region of interest" description="Disordered" evidence="1">
    <location>
        <begin position="67"/>
        <end position="112"/>
    </location>
</feature>
<organism evidence="2 3">
    <name type="scientific">Holothuria leucospilota</name>
    <name type="common">Black long sea cucumber</name>
    <name type="synonym">Mertensiothuria leucospilota</name>
    <dbReference type="NCBI Taxonomy" id="206669"/>
    <lineage>
        <taxon>Eukaryota</taxon>
        <taxon>Metazoa</taxon>
        <taxon>Echinodermata</taxon>
        <taxon>Eleutherozoa</taxon>
        <taxon>Echinozoa</taxon>
        <taxon>Holothuroidea</taxon>
        <taxon>Aspidochirotacea</taxon>
        <taxon>Aspidochirotida</taxon>
        <taxon>Holothuriidae</taxon>
        <taxon>Holothuria</taxon>
    </lineage>
</organism>
<protein>
    <submittedName>
        <fullName evidence="2">Uncharacterized protein</fullName>
    </submittedName>
</protein>
<gene>
    <name evidence="2" type="ORF">HOLleu_28252</name>
</gene>
<evidence type="ECO:0000313" key="3">
    <source>
        <dbReference type="Proteomes" id="UP001152320"/>
    </source>
</evidence>
<feature type="region of interest" description="Disordered" evidence="1">
    <location>
        <begin position="17"/>
        <end position="55"/>
    </location>
</feature>
<name>A0A9Q1H078_HOLLE</name>
<sequence length="112" mass="13040">MKQQLFQIKLYSRQFERSMENKDAVSDPAPQQNGHTSAEDDEKEQPERELTQTDRINRSLLNSFLQRLDDPNFASQFPKVERINTDGPDPPEERDDEKNDDSNSTSEPNTDR</sequence>
<reference evidence="2" key="1">
    <citation type="submission" date="2021-10" db="EMBL/GenBank/DDBJ databases">
        <title>Tropical sea cucumber genome reveals ecological adaptation and Cuvierian tubules defense mechanism.</title>
        <authorList>
            <person name="Chen T."/>
        </authorList>
    </citation>
    <scope>NUCLEOTIDE SEQUENCE</scope>
    <source>
        <strain evidence="2">Nanhai2018</strain>
        <tissue evidence="2">Muscle</tissue>
    </source>
</reference>
<keyword evidence="3" id="KW-1185">Reference proteome</keyword>
<proteinExistence type="predicted"/>
<dbReference type="AlphaFoldDB" id="A0A9Q1H078"/>
<comment type="caution">
    <text evidence="2">The sequence shown here is derived from an EMBL/GenBank/DDBJ whole genome shotgun (WGS) entry which is preliminary data.</text>
</comment>
<dbReference type="Proteomes" id="UP001152320">
    <property type="component" value="Chromosome 14"/>
</dbReference>
<dbReference type="EMBL" id="JAIZAY010000014">
    <property type="protein sequence ID" value="KAJ8028979.1"/>
    <property type="molecule type" value="Genomic_DNA"/>
</dbReference>
<evidence type="ECO:0000313" key="2">
    <source>
        <dbReference type="EMBL" id="KAJ8028979.1"/>
    </source>
</evidence>
<accession>A0A9Q1H078</accession>